<gene>
    <name evidence="4" type="ORF">HDID_LOCUS2039</name>
</gene>
<dbReference type="Pfam" id="PF16493">
    <property type="entry name" value="Meis_PKNOX_N"/>
    <property type="match status" value="1"/>
</dbReference>
<feature type="compositionally biased region" description="Polar residues" evidence="2">
    <location>
        <begin position="108"/>
        <end position="135"/>
    </location>
</feature>
<keyword evidence="1" id="KW-0539">Nucleus</keyword>
<dbReference type="AlphaFoldDB" id="A0A0R3SBY7"/>
<feature type="region of interest" description="Disordered" evidence="2">
    <location>
        <begin position="84"/>
        <end position="155"/>
    </location>
</feature>
<reference evidence="6" key="1">
    <citation type="submission" date="2017-02" db="UniProtKB">
        <authorList>
            <consortium name="WormBaseParasite"/>
        </authorList>
    </citation>
    <scope>IDENTIFICATION</scope>
</reference>
<reference evidence="4 5" key="2">
    <citation type="submission" date="2018-11" db="EMBL/GenBank/DDBJ databases">
        <authorList>
            <consortium name="Pathogen Informatics"/>
        </authorList>
    </citation>
    <scope>NUCLEOTIDE SEQUENCE [LARGE SCALE GENOMIC DNA]</scope>
</reference>
<dbReference type="InterPro" id="IPR032453">
    <property type="entry name" value="PKNOX/Meis_N"/>
</dbReference>
<evidence type="ECO:0000256" key="1">
    <source>
        <dbReference type="ARBA" id="ARBA00023242"/>
    </source>
</evidence>
<feature type="domain" description="MEIS N-terminal" evidence="3">
    <location>
        <begin position="216"/>
        <end position="280"/>
    </location>
</feature>
<evidence type="ECO:0000313" key="4">
    <source>
        <dbReference type="EMBL" id="VDL19500.1"/>
    </source>
</evidence>
<accession>A0A0R3SBY7</accession>
<feature type="compositionally biased region" description="Polar residues" evidence="2">
    <location>
        <begin position="142"/>
        <end position="154"/>
    </location>
</feature>
<feature type="compositionally biased region" description="Low complexity" evidence="2">
    <location>
        <begin position="84"/>
        <end position="107"/>
    </location>
</feature>
<dbReference type="OrthoDB" id="10056939at2759"/>
<sequence length="291" mass="31786">MTVVAIMTIEAIYTGGKRKQKIQKRPVRESIFHAFDSCRQGADIIFTDILLTWQYLLLFAIIDPTLMASVQLFSSPCSNVVSSSHCPQNEASSSSTTTATGNTASTSPLQTTFETSNGDTPPTPSKTPSMLSSTVKSDESLVQHQSQMPTSTSKADILTSNHSIHSNNSSCGHSPLKLDIPPPHHSSSSYMGDVRHAGGFPQKAIISDEQFGSDLKKDTEALHNHPLFPLLALIFEKCQLATCTPRDSSFRNGGMDISSSDSFQEDIAVFTKEVRHNPLYLVKQLREEVPL</sequence>
<dbReference type="WBParaSite" id="HDID_0000203801-mRNA-1">
    <property type="protein sequence ID" value="HDID_0000203801-mRNA-1"/>
    <property type="gene ID" value="HDID_0000203801"/>
</dbReference>
<name>A0A0R3SBY7_HYMDI</name>
<evidence type="ECO:0000313" key="6">
    <source>
        <dbReference type="WBParaSite" id="HDID_0000203801-mRNA-1"/>
    </source>
</evidence>
<evidence type="ECO:0000313" key="5">
    <source>
        <dbReference type="Proteomes" id="UP000274504"/>
    </source>
</evidence>
<dbReference type="EMBL" id="UYSG01000449">
    <property type="protein sequence ID" value="VDL19500.1"/>
    <property type="molecule type" value="Genomic_DNA"/>
</dbReference>
<organism evidence="6">
    <name type="scientific">Hymenolepis diminuta</name>
    <name type="common">Rat tapeworm</name>
    <dbReference type="NCBI Taxonomy" id="6216"/>
    <lineage>
        <taxon>Eukaryota</taxon>
        <taxon>Metazoa</taxon>
        <taxon>Spiralia</taxon>
        <taxon>Lophotrochozoa</taxon>
        <taxon>Platyhelminthes</taxon>
        <taxon>Cestoda</taxon>
        <taxon>Eucestoda</taxon>
        <taxon>Cyclophyllidea</taxon>
        <taxon>Hymenolepididae</taxon>
        <taxon>Hymenolepis</taxon>
    </lineage>
</organism>
<proteinExistence type="predicted"/>
<evidence type="ECO:0000259" key="3">
    <source>
        <dbReference type="Pfam" id="PF16493"/>
    </source>
</evidence>
<evidence type="ECO:0000256" key="2">
    <source>
        <dbReference type="SAM" id="MobiDB-lite"/>
    </source>
</evidence>
<dbReference type="STRING" id="6216.A0A0R3SBY7"/>
<protein>
    <submittedName>
        <fullName evidence="6">Meis_PKNOX_N domain-containing protein</fullName>
    </submittedName>
</protein>
<dbReference type="Proteomes" id="UP000274504">
    <property type="component" value="Unassembled WGS sequence"/>
</dbReference>